<dbReference type="OMA" id="WEGRNDE"/>
<feature type="compositionally biased region" description="Polar residues" evidence="12">
    <location>
        <begin position="71"/>
        <end position="83"/>
    </location>
</feature>
<comment type="similarity">
    <text evidence="2">Belongs to the krueppel C2H2-type zinc-finger protein family.</text>
</comment>
<keyword evidence="5 11" id="KW-0863">Zinc-finger</keyword>
<dbReference type="Pfam" id="PF00096">
    <property type="entry name" value="zf-C2H2"/>
    <property type="match status" value="4"/>
</dbReference>
<evidence type="ECO:0000256" key="7">
    <source>
        <dbReference type="ARBA" id="ARBA00023015"/>
    </source>
</evidence>
<dbReference type="PROSITE" id="PS00028">
    <property type="entry name" value="ZINC_FINGER_C2H2_1"/>
    <property type="match status" value="5"/>
</dbReference>
<dbReference type="SUPFAM" id="SSF57667">
    <property type="entry name" value="beta-beta-alpha zinc fingers"/>
    <property type="match status" value="3"/>
</dbReference>
<evidence type="ECO:0000256" key="4">
    <source>
        <dbReference type="ARBA" id="ARBA00022737"/>
    </source>
</evidence>
<feature type="domain" description="C2H2-type" evidence="13">
    <location>
        <begin position="317"/>
        <end position="344"/>
    </location>
</feature>
<dbReference type="FunFam" id="3.30.160.60:FF:002343">
    <property type="entry name" value="Zinc finger protein 33A"/>
    <property type="match status" value="1"/>
</dbReference>
<name>A0A3Q2CMN5_CYPVA</name>
<evidence type="ECO:0000259" key="13">
    <source>
        <dbReference type="PROSITE" id="PS50157"/>
    </source>
</evidence>
<feature type="region of interest" description="Disordered" evidence="12">
    <location>
        <begin position="49"/>
        <end position="96"/>
    </location>
</feature>
<dbReference type="GeneTree" id="ENSGT00950000183052"/>
<dbReference type="Gene3D" id="3.30.160.60">
    <property type="entry name" value="Classic Zinc Finger"/>
    <property type="match status" value="5"/>
</dbReference>
<keyword evidence="9" id="KW-0804">Transcription</keyword>
<keyword evidence="4" id="KW-0677">Repeat</keyword>
<dbReference type="PANTHER" id="PTHR23234">
    <property type="entry name" value="ZNF44 PROTEIN"/>
    <property type="match status" value="1"/>
</dbReference>
<evidence type="ECO:0000256" key="6">
    <source>
        <dbReference type="ARBA" id="ARBA00022833"/>
    </source>
</evidence>
<dbReference type="AlphaFoldDB" id="A0A3Q2CMN5"/>
<dbReference type="FunFam" id="3.30.160.60:FF:001158">
    <property type="entry name" value="zinc finger protein 22"/>
    <property type="match status" value="1"/>
</dbReference>
<protein>
    <recommendedName>
        <fullName evidence="13">C2H2-type domain-containing protein</fullName>
    </recommendedName>
</protein>
<reference evidence="14" key="2">
    <citation type="submission" date="2025-09" db="UniProtKB">
        <authorList>
            <consortium name="Ensembl"/>
        </authorList>
    </citation>
    <scope>IDENTIFICATION</scope>
</reference>
<keyword evidence="3" id="KW-0479">Metal-binding</keyword>
<dbReference type="FunFam" id="3.30.160.60:FF:000100">
    <property type="entry name" value="Zinc finger 45-like"/>
    <property type="match status" value="1"/>
</dbReference>
<evidence type="ECO:0000256" key="9">
    <source>
        <dbReference type="ARBA" id="ARBA00023163"/>
    </source>
</evidence>
<evidence type="ECO:0000256" key="3">
    <source>
        <dbReference type="ARBA" id="ARBA00022723"/>
    </source>
</evidence>
<evidence type="ECO:0000313" key="15">
    <source>
        <dbReference type="Proteomes" id="UP000265020"/>
    </source>
</evidence>
<keyword evidence="8" id="KW-0238">DNA-binding</keyword>
<dbReference type="InterPro" id="IPR050758">
    <property type="entry name" value="Znf_C2H2-type"/>
</dbReference>
<dbReference type="FunFam" id="3.30.160.60:FF:000212">
    <property type="entry name" value="zinc finger protein 382 isoform X2"/>
    <property type="match status" value="1"/>
</dbReference>
<keyword evidence="6" id="KW-0862">Zinc</keyword>
<dbReference type="PANTHER" id="PTHR23234:SF10">
    <property type="entry name" value="RIKEN CDNA 6720489N17 GENE-RELATED"/>
    <property type="match status" value="1"/>
</dbReference>
<keyword evidence="15" id="KW-1185">Reference proteome</keyword>
<evidence type="ECO:0000313" key="14">
    <source>
        <dbReference type="Ensembl" id="ENSCVAP00000006592.1"/>
    </source>
</evidence>
<dbReference type="GO" id="GO:0003677">
    <property type="term" value="F:DNA binding"/>
    <property type="evidence" value="ECO:0007669"/>
    <property type="project" value="UniProtKB-KW"/>
</dbReference>
<comment type="subcellular location">
    <subcellularLocation>
        <location evidence="1">Nucleus</location>
    </subcellularLocation>
</comment>
<evidence type="ECO:0000256" key="11">
    <source>
        <dbReference type="PROSITE-ProRule" id="PRU00042"/>
    </source>
</evidence>
<reference evidence="14" key="1">
    <citation type="submission" date="2025-08" db="UniProtKB">
        <authorList>
            <consortium name="Ensembl"/>
        </authorList>
    </citation>
    <scope>IDENTIFICATION</scope>
</reference>
<organism evidence="14 15">
    <name type="scientific">Cyprinodon variegatus</name>
    <name type="common">Sheepshead minnow</name>
    <dbReference type="NCBI Taxonomy" id="28743"/>
    <lineage>
        <taxon>Eukaryota</taxon>
        <taxon>Metazoa</taxon>
        <taxon>Chordata</taxon>
        <taxon>Craniata</taxon>
        <taxon>Vertebrata</taxon>
        <taxon>Euteleostomi</taxon>
        <taxon>Actinopterygii</taxon>
        <taxon>Neopterygii</taxon>
        <taxon>Teleostei</taxon>
        <taxon>Neoteleostei</taxon>
        <taxon>Acanthomorphata</taxon>
        <taxon>Ovalentaria</taxon>
        <taxon>Atherinomorphae</taxon>
        <taxon>Cyprinodontiformes</taxon>
        <taxon>Cyprinodontidae</taxon>
        <taxon>Cyprinodon</taxon>
    </lineage>
</organism>
<dbReference type="Proteomes" id="UP000265020">
    <property type="component" value="Unassembled WGS sequence"/>
</dbReference>
<evidence type="ECO:0000256" key="2">
    <source>
        <dbReference type="ARBA" id="ARBA00006991"/>
    </source>
</evidence>
<dbReference type="GO" id="GO:0008270">
    <property type="term" value="F:zinc ion binding"/>
    <property type="evidence" value="ECO:0007669"/>
    <property type="project" value="UniProtKB-KW"/>
</dbReference>
<sequence length="348" mass="39714">MCSVQPLREFIRQRLTAAAEEIFSEVEKTIIQYQEEIDRQRLLDISSQRADSTYPPHSVCKEEDPPAELQPCSQERSSSWDQQQTEEHLQIKKEVKEPEASEALLVKEKPSELCNSQDGQALPQKQDIHTSFINTVYKEQPESDREQILSQDIPTDGNRFWEGRNDEDFGLITEEEGPQTQRGLESRDQTFFLAHMQTPTSERSFSCPICGKYFPQRGFLRVHLKIHSDKSLCQGQICTKGFLSSRDLPDHMNTHTGEKVFTCSICGKSFSAKGTLNVHLRIHTGEKPFTCQTCGKSFVVRGHLTDHSRTHTGEKPFSCQTCGKCFSQSTHLRVHSRVHSSNRQLTGR</sequence>
<dbReference type="SMART" id="SM00355">
    <property type="entry name" value="ZnF_C2H2"/>
    <property type="match status" value="5"/>
</dbReference>
<keyword evidence="7" id="KW-0805">Transcription regulation</keyword>
<dbReference type="PROSITE" id="PS50157">
    <property type="entry name" value="ZINC_FINGER_C2H2_2"/>
    <property type="match status" value="5"/>
</dbReference>
<proteinExistence type="inferred from homology"/>
<dbReference type="InterPro" id="IPR036236">
    <property type="entry name" value="Znf_C2H2_sf"/>
</dbReference>
<evidence type="ECO:0000256" key="10">
    <source>
        <dbReference type="ARBA" id="ARBA00023242"/>
    </source>
</evidence>
<dbReference type="GO" id="GO:0005634">
    <property type="term" value="C:nucleus"/>
    <property type="evidence" value="ECO:0007669"/>
    <property type="project" value="UniProtKB-SubCell"/>
</dbReference>
<feature type="domain" description="C2H2-type" evidence="13">
    <location>
        <begin position="205"/>
        <end position="232"/>
    </location>
</feature>
<feature type="compositionally biased region" description="Basic and acidic residues" evidence="12">
    <location>
        <begin position="85"/>
        <end position="96"/>
    </location>
</feature>
<feature type="domain" description="C2H2-type" evidence="13">
    <location>
        <begin position="289"/>
        <end position="316"/>
    </location>
</feature>
<keyword evidence="10" id="KW-0539">Nucleus</keyword>
<evidence type="ECO:0000256" key="1">
    <source>
        <dbReference type="ARBA" id="ARBA00004123"/>
    </source>
</evidence>
<evidence type="ECO:0000256" key="5">
    <source>
        <dbReference type="ARBA" id="ARBA00022771"/>
    </source>
</evidence>
<evidence type="ECO:0000256" key="8">
    <source>
        <dbReference type="ARBA" id="ARBA00023125"/>
    </source>
</evidence>
<evidence type="ECO:0000256" key="12">
    <source>
        <dbReference type="SAM" id="MobiDB-lite"/>
    </source>
</evidence>
<feature type="domain" description="C2H2-type" evidence="13">
    <location>
        <begin position="231"/>
        <end position="260"/>
    </location>
</feature>
<dbReference type="InterPro" id="IPR013087">
    <property type="entry name" value="Znf_C2H2_type"/>
</dbReference>
<feature type="domain" description="C2H2-type" evidence="13">
    <location>
        <begin position="261"/>
        <end position="288"/>
    </location>
</feature>
<accession>A0A3Q2CMN5</accession>
<dbReference type="Ensembl" id="ENSCVAT00000004725.1">
    <property type="protein sequence ID" value="ENSCVAP00000006592.1"/>
    <property type="gene ID" value="ENSCVAG00000008156.1"/>
</dbReference>